<sequence length="90" mass="10096">MLEYRFVKWQLPKTEALDLIKSSNNIKPEVNIAKAEVNLKNGQSYTSHATSGYPDPKSGNILTNPPALQIQQEVILFLSNILQIGKEEVE</sequence>
<gene>
    <name evidence="1" type="ORF">JJC05_04080</name>
</gene>
<dbReference type="Proteomes" id="UP000824721">
    <property type="component" value="Chromosome"/>
</dbReference>
<proteinExistence type="predicted"/>
<accession>A0A8G0KY90</accession>
<name>A0A8G0KY90_9FLAO</name>
<protein>
    <submittedName>
        <fullName evidence="1">Uncharacterized protein</fullName>
    </submittedName>
</protein>
<reference evidence="1" key="1">
    <citation type="submission" date="2020-12" db="EMBL/GenBank/DDBJ databases">
        <title>Genome sequencing of genetic groups of Flavobacterium columnare.</title>
        <authorList>
            <person name="Waldbieser G.C."/>
            <person name="Griffin M.J."/>
            <person name="LaFrentz B.R."/>
        </authorList>
    </citation>
    <scope>NUCLEOTIDE SEQUENCE</scope>
    <source>
        <strain evidence="1">90-106</strain>
    </source>
</reference>
<evidence type="ECO:0000313" key="1">
    <source>
        <dbReference type="EMBL" id="QYS89465.1"/>
    </source>
</evidence>
<organism evidence="1">
    <name type="scientific">Flavobacterium columnare</name>
    <dbReference type="NCBI Taxonomy" id="996"/>
    <lineage>
        <taxon>Bacteria</taxon>
        <taxon>Pseudomonadati</taxon>
        <taxon>Bacteroidota</taxon>
        <taxon>Flavobacteriia</taxon>
        <taxon>Flavobacteriales</taxon>
        <taxon>Flavobacteriaceae</taxon>
        <taxon>Flavobacterium</taxon>
    </lineage>
</organism>
<dbReference type="AlphaFoldDB" id="A0A8G0KY90"/>
<dbReference type="KEGG" id="fdv:JJC05_04080"/>
<dbReference type="EMBL" id="CP067378">
    <property type="protein sequence ID" value="QYS89465.1"/>
    <property type="molecule type" value="Genomic_DNA"/>
</dbReference>